<keyword evidence="5" id="KW-1185">Reference proteome</keyword>
<dbReference type="PANTHER" id="PTHR35561">
    <property type="entry name" value="RNA 2',3'-CYCLIC PHOSPHODIESTERASE"/>
    <property type="match status" value="1"/>
</dbReference>
<dbReference type="Gene3D" id="3.90.1140.10">
    <property type="entry name" value="Cyclic phosphodiesterase"/>
    <property type="match status" value="1"/>
</dbReference>
<feature type="short sequence motif" description="HXTX 2" evidence="2">
    <location>
        <begin position="130"/>
        <end position="133"/>
    </location>
</feature>
<dbReference type="InterPro" id="IPR009097">
    <property type="entry name" value="Cyclic_Pdiesterase"/>
</dbReference>
<dbReference type="EMBL" id="JAACYA010000001">
    <property type="protein sequence ID" value="MBK3331585.1"/>
    <property type="molecule type" value="Genomic_DNA"/>
</dbReference>
<name>A0ABS1GF91_9AQUI</name>
<protein>
    <recommendedName>
        <fullName evidence="2">RNA 2',3'-cyclic phosphodiesterase</fullName>
        <shortName evidence="2">RNA 2',3'-CPDase</shortName>
        <ecNumber evidence="2">3.1.4.58</ecNumber>
    </recommendedName>
</protein>
<sequence>MLKKRVFIGSFINIPSFKKHYTQIKKDFGGIISGRWIHERNFHITFRFIGEIETEKLCLIKQSLNPVLNKKISTEINFTGLGAFPDITRPRVFFINVVDKEGVLNEIYTSINSKLNNLGFKNELKPFKPHITLKRIKGYNSSKFAEKINRYRDISFGSQQEIEINIIESILTPKGAYYKKLE</sequence>
<proteinExistence type="inferred from homology"/>
<feature type="active site" description="Proton acceptor" evidence="2">
    <location>
        <position position="130"/>
    </location>
</feature>
<feature type="domain" description="A-kinase anchor protein 7-like phosphoesterase" evidence="3">
    <location>
        <begin position="20"/>
        <end position="180"/>
    </location>
</feature>
<dbReference type="Proteomes" id="UP000772812">
    <property type="component" value="Unassembled WGS sequence"/>
</dbReference>
<dbReference type="EC" id="3.1.4.58" evidence="2"/>
<comment type="similarity">
    <text evidence="2">Belongs to the 2H phosphoesterase superfamily. ThpR family.</text>
</comment>
<accession>A0ABS1GF91</accession>
<evidence type="ECO:0000256" key="2">
    <source>
        <dbReference type="HAMAP-Rule" id="MF_01940"/>
    </source>
</evidence>
<dbReference type="InterPro" id="IPR004175">
    <property type="entry name" value="RNA_CPDase"/>
</dbReference>
<feature type="active site" description="Proton donor" evidence="2">
    <location>
        <position position="43"/>
    </location>
</feature>
<keyword evidence="1 2" id="KW-0378">Hydrolase</keyword>
<reference evidence="4 5" key="1">
    <citation type="journal article" date="2021" name="Syst. Appl. Microbiol.">
        <title>Persephonella atlantica sp. nov.: How to adapt to physico-chemical gradients in high temperature hydrothermal habitats.</title>
        <authorList>
            <person name="Francois D.X."/>
            <person name="Godfroy A."/>
            <person name="Mathien C."/>
            <person name="Aube J."/>
            <person name="Cathalot C."/>
            <person name="Lesongeur F."/>
            <person name="L'Haridon S."/>
            <person name="Philippon X."/>
            <person name="Roussel E.G."/>
        </authorList>
    </citation>
    <scope>NUCLEOTIDE SEQUENCE [LARGE SCALE GENOMIC DNA]</scope>
    <source>
        <strain evidence="4 5">MO1340</strain>
    </source>
</reference>
<gene>
    <name evidence="4" type="primary">thpR</name>
    <name evidence="4" type="ORF">GWK41_00725</name>
</gene>
<dbReference type="Pfam" id="PF10469">
    <property type="entry name" value="AKAP7_NLS"/>
    <property type="match status" value="1"/>
</dbReference>
<comment type="function">
    <text evidence="2">Hydrolyzes RNA 2',3'-cyclic phosphodiester to an RNA 2'-phosphomonoester.</text>
</comment>
<evidence type="ECO:0000313" key="4">
    <source>
        <dbReference type="EMBL" id="MBK3331585.1"/>
    </source>
</evidence>
<dbReference type="InterPro" id="IPR019510">
    <property type="entry name" value="AKAP7-like_phosphoesterase"/>
</dbReference>
<dbReference type="SUPFAM" id="SSF55144">
    <property type="entry name" value="LigT-like"/>
    <property type="match status" value="1"/>
</dbReference>
<evidence type="ECO:0000313" key="5">
    <source>
        <dbReference type="Proteomes" id="UP000772812"/>
    </source>
</evidence>
<comment type="caution">
    <text evidence="4">The sequence shown here is derived from an EMBL/GenBank/DDBJ whole genome shotgun (WGS) entry which is preliminary data.</text>
</comment>
<evidence type="ECO:0000256" key="1">
    <source>
        <dbReference type="ARBA" id="ARBA00022801"/>
    </source>
</evidence>
<organism evidence="4 5">
    <name type="scientific">Persephonella atlantica</name>
    <dbReference type="NCBI Taxonomy" id="2699429"/>
    <lineage>
        <taxon>Bacteria</taxon>
        <taxon>Pseudomonadati</taxon>
        <taxon>Aquificota</taxon>
        <taxon>Aquificia</taxon>
        <taxon>Aquificales</taxon>
        <taxon>Hydrogenothermaceae</taxon>
        <taxon>Persephonella</taxon>
    </lineage>
</organism>
<comment type="catalytic activity">
    <reaction evidence="2">
        <text>a 3'-end 2',3'-cyclophospho-ribonucleotide-RNA + H2O = a 3'-end 2'-phospho-ribonucleotide-RNA + H(+)</text>
        <dbReference type="Rhea" id="RHEA:11828"/>
        <dbReference type="Rhea" id="RHEA-COMP:10464"/>
        <dbReference type="Rhea" id="RHEA-COMP:17353"/>
        <dbReference type="ChEBI" id="CHEBI:15377"/>
        <dbReference type="ChEBI" id="CHEBI:15378"/>
        <dbReference type="ChEBI" id="CHEBI:83064"/>
        <dbReference type="ChEBI" id="CHEBI:173113"/>
        <dbReference type="EC" id="3.1.4.58"/>
    </reaction>
</comment>
<evidence type="ECO:0000259" key="3">
    <source>
        <dbReference type="Pfam" id="PF10469"/>
    </source>
</evidence>
<dbReference type="NCBIfam" id="TIGR02258">
    <property type="entry name" value="2_5_ligase"/>
    <property type="match status" value="1"/>
</dbReference>
<dbReference type="HAMAP" id="MF_01940">
    <property type="entry name" value="RNA_CPDase"/>
    <property type="match status" value="1"/>
</dbReference>
<feature type="short sequence motif" description="HXTX 1" evidence="2">
    <location>
        <begin position="43"/>
        <end position="46"/>
    </location>
</feature>
<dbReference type="PANTHER" id="PTHR35561:SF1">
    <property type="entry name" value="RNA 2',3'-CYCLIC PHOSPHODIESTERASE"/>
    <property type="match status" value="1"/>
</dbReference>